<evidence type="ECO:0000313" key="1">
    <source>
        <dbReference type="EMBL" id="GAG12015.1"/>
    </source>
</evidence>
<name>X0V1P3_9ZZZZ</name>
<sequence length="78" mass="8765">FEYGAQCYPRSLSDTYTGTVDLDALTTLVPDCVQGVYYEDGTFWVPDAPGNTLQYIYGGDYNYTVCVNDDCDWEIPLP</sequence>
<dbReference type="AlphaFoldDB" id="X0V1P3"/>
<accession>X0V1P3</accession>
<gene>
    <name evidence="1" type="ORF">S01H1_45034</name>
</gene>
<feature type="non-terminal residue" evidence="1">
    <location>
        <position position="1"/>
    </location>
</feature>
<reference evidence="1" key="1">
    <citation type="journal article" date="2014" name="Front. Microbiol.">
        <title>High frequency of phylogenetically diverse reductive dehalogenase-homologous genes in deep subseafloor sedimentary metagenomes.</title>
        <authorList>
            <person name="Kawai M."/>
            <person name="Futagami T."/>
            <person name="Toyoda A."/>
            <person name="Takaki Y."/>
            <person name="Nishi S."/>
            <person name="Hori S."/>
            <person name="Arai W."/>
            <person name="Tsubouchi T."/>
            <person name="Morono Y."/>
            <person name="Uchiyama I."/>
            <person name="Ito T."/>
            <person name="Fujiyama A."/>
            <person name="Inagaki F."/>
            <person name="Takami H."/>
        </authorList>
    </citation>
    <scope>NUCLEOTIDE SEQUENCE</scope>
    <source>
        <strain evidence="1">Expedition CK06-06</strain>
    </source>
</reference>
<protein>
    <submittedName>
        <fullName evidence="1">Uncharacterized protein</fullName>
    </submittedName>
</protein>
<organism evidence="1">
    <name type="scientific">marine sediment metagenome</name>
    <dbReference type="NCBI Taxonomy" id="412755"/>
    <lineage>
        <taxon>unclassified sequences</taxon>
        <taxon>metagenomes</taxon>
        <taxon>ecological metagenomes</taxon>
    </lineage>
</organism>
<comment type="caution">
    <text evidence="1">The sequence shown here is derived from an EMBL/GenBank/DDBJ whole genome shotgun (WGS) entry which is preliminary data.</text>
</comment>
<proteinExistence type="predicted"/>
<dbReference type="EMBL" id="BARS01028750">
    <property type="protein sequence ID" value="GAG12015.1"/>
    <property type="molecule type" value="Genomic_DNA"/>
</dbReference>